<dbReference type="PANTHER" id="PTHR35789:SF1">
    <property type="entry name" value="SPORE GERMINATION PROTEIN B3"/>
    <property type="match status" value="1"/>
</dbReference>
<evidence type="ECO:0000313" key="10">
    <source>
        <dbReference type="EMBL" id="MFC0393373.1"/>
    </source>
</evidence>
<name>A0ABV6JFL6_9BACL</name>
<dbReference type="RefSeq" id="WP_204821563.1">
    <property type="nucleotide sequence ID" value="NZ_JANHOF010000014.1"/>
</dbReference>
<feature type="domain" description="Spore germination GerAC-like C-terminal" evidence="8">
    <location>
        <begin position="195"/>
        <end position="367"/>
    </location>
</feature>
<dbReference type="PROSITE" id="PS51257">
    <property type="entry name" value="PROKAR_LIPOPROTEIN"/>
    <property type="match status" value="1"/>
</dbReference>
<evidence type="ECO:0000256" key="2">
    <source>
        <dbReference type="ARBA" id="ARBA00007886"/>
    </source>
</evidence>
<dbReference type="Pfam" id="PF05504">
    <property type="entry name" value="Spore_GerAC"/>
    <property type="match status" value="1"/>
</dbReference>
<dbReference type="InterPro" id="IPR008844">
    <property type="entry name" value="Spore_GerAC-like"/>
</dbReference>
<sequence>MRKGISLLIAIVLLTGCRDEKVIDRLGFISTIAYDLAGSEQGNNMLHISISIPKAQPFNERVLLSTYAKTSKEARFTFSRQNNRQIVNGQLRSVLFGKTLAEQGLWSRIDTLVRDPGIDSEVSVVVVSGDANALLKSKYPQYSESRYIDELIQTETKSRDIPNTNLHSFTRDYFDDGIDPTAPLLKKGDMGLEIDGIALFHEDRYVARIAPEDALLFSFLTGNFHTGDITVSSSGGDGIDTGDIMMGSLSSKRSITIRHLDALRDGNHLDVTIKLKIRGSLMEYIGPLKLQQSADQIKLESDLNKYVEKKTEAFIRRMQAVKADPIGIGLYARSSMRYKQWKAADWHDRFPHVKVHVKADVKIKDIGKLQQS</sequence>
<dbReference type="Proteomes" id="UP001589818">
    <property type="component" value="Unassembled WGS sequence"/>
</dbReference>
<reference evidence="10 11" key="1">
    <citation type="submission" date="2024-09" db="EMBL/GenBank/DDBJ databases">
        <authorList>
            <person name="Sun Q."/>
            <person name="Mori K."/>
        </authorList>
    </citation>
    <scope>NUCLEOTIDE SEQUENCE [LARGE SCALE GENOMIC DNA]</scope>
    <source>
        <strain evidence="10 11">CCM 4839</strain>
    </source>
</reference>
<evidence type="ECO:0000259" key="9">
    <source>
        <dbReference type="Pfam" id="PF25198"/>
    </source>
</evidence>
<accession>A0ABV6JFL6</accession>
<protein>
    <submittedName>
        <fullName evidence="10">Ger(X)C family spore germination protein</fullName>
    </submittedName>
</protein>
<evidence type="ECO:0000256" key="1">
    <source>
        <dbReference type="ARBA" id="ARBA00004635"/>
    </source>
</evidence>
<keyword evidence="6" id="KW-0564">Palmitate</keyword>
<dbReference type="InterPro" id="IPR038501">
    <property type="entry name" value="Spore_GerAC_C_sf"/>
</dbReference>
<evidence type="ECO:0000256" key="4">
    <source>
        <dbReference type="ARBA" id="ARBA00022729"/>
    </source>
</evidence>
<feature type="domain" description="Spore germination protein N-terminal" evidence="9">
    <location>
        <begin position="19"/>
        <end position="186"/>
    </location>
</feature>
<proteinExistence type="inferred from homology"/>
<evidence type="ECO:0000256" key="7">
    <source>
        <dbReference type="ARBA" id="ARBA00023288"/>
    </source>
</evidence>
<comment type="caution">
    <text evidence="10">The sequence shown here is derived from an EMBL/GenBank/DDBJ whole genome shotgun (WGS) entry which is preliminary data.</text>
</comment>
<comment type="subcellular location">
    <subcellularLocation>
        <location evidence="1">Membrane</location>
        <topology evidence="1">Lipid-anchor</topology>
    </subcellularLocation>
</comment>
<organism evidence="10 11">
    <name type="scientific">Paenibacillus mendelii</name>
    <dbReference type="NCBI Taxonomy" id="206163"/>
    <lineage>
        <taxon>Bacteria</taxon>
        <taxon>Bacillati</taxon>
        <taxon>Bacillota</taxon>
        <taxon>Bacilli</taxon>
        <taxon>Bacillales</taxon>
        <taxon>Paenibacillaceae</taxon>
        <taxon>Paenibacillus</taxon>
    </lineage>
</organism>
<keyword evidence="4" id="KW-0732">Signal</keyword>
<evidence type="ECO:0000313" key="11">
    <source>
        <dbReference type="Proteomes" id="UP001589818"/>
    </source>
</evidence>
<dbReference type="Pfam" id="PF25198">
    <property type="entry name" value="Spore_GerAC_N"/>
    <property type="match status" value="1"/>
</dbReference>
<keyword evidence="3" id="KW-0309">Germination</keyword>
<keyword evidence="5" id="KW-0472">Membrane</keyword>
<keyword evidence="11" id="KW-1185">Reference proteome</keyword>
<gene>
    <name evidence="10" type="ORF">ACFFJ8_18585</name>
</gene>
<dbReference type="EMBL" id="JBHLVF010000033">
    <property type="protein sequence ID" value="MFC0393373.1"/>
    <property type="molecule type" value="Genomic_DNA"/>
</dbReference>
<dbReference type="Gene3D" id="3.30.300.210">
    <property type="entry name" value="Nutrient germinant receptor protein C, domain 3"/>
    <property type="match status" value="1"/>
</dbReference>
<comment type="similarity">
    <text evidence="2">Belongs to the GerABKC lipoprotein family.</text>
</comment>
<evidence type="ECO:0000256" key="3">
    <source>
        <dbReference type="ARBA" id="ARBA00022544"/>
    </source>
</evidence>
<dbReference type="InterPro" id="IPR046953">
    <property type="entry name" value="Spore_GerAC-like_C"/>
</dbReference>
<evidence type="ECO:0000256" key="6">
    <source>
        <dbReference type="ARBA" id="ARBA00023139"/>
    </source>
</evidence>
<evidence type="ECO:0000256" key="5">
    <source>
        <dbReference type="ARBA" id="ARBA00023136"/>
    </source>
</evidence>
<keyword evidence="7" id="KW-0449">Lipoprotein</keyword>
<evidence type="ECO:0000259" key="8">
    <source>
        <dbReference type="Pfam" id="PF05504"/>
    </source>
</evidence>
<dbReference type="NCBIfam" id="TIGR02887">
    <property type="entry name" value="spore_ger_x_C"/>
    <property type="match status" value="1"/>
</dbReference>
<dbReference type="InterPro" id="IPR057336">
    <property type="entry name" value="GerAC_N"/>
</dbReference>
<dbReference type="PANTHER" id="PTHR35789">
    <property type="entry name" value="SPORE GERMINATION PROTEIN B3"/>
    <property type="match status" value="1"/>
</dbReference>